<dbReference type="PRINTS" id="PR00503">
    <property type="entry name" value="BROMODOMAIN"/>
</dbReference>
<dbReference type="SMART" id="SM01314">
    <property type="entry name" value="SnAC"/>
    <property type="match status" value="1"/>
</dbReference>
<dbReference type="GO" id="GO:0007399">
    <property type="term" value="P:nervous system development"/>
    <property type="evidence" value="ECO:0007669"/>
    <property type="project" value="UniProtKB-KW"/>
</dbReference>
<keyword evidence="23" id="KW-1185">Reference proteome</keyword>
<evidence type="ECO:0000256" key="2">
    <source>
        <dbReference type="ARBA" id="ARBA00007025"/>
    </source>
</evidence>
<dbReference type="Gene3D" id="1.20.920.10">
    <property type="entry name" value="Bromodomain-like"/>
    <property type="match status" value="1"/>
</dbReference>
<dbReference type="InterPro" id="IPR014001">
    <property type="entry name" value="Helicase_ATP-bd"/>
</dbReference>
<keyword evidence="12" id="KW-0804">Transcription</keyword>
<dbReference type="GO" id="GO:0006355">
    <property type="term" value="P:regulation of DNA-templated transcription"/>
    <property type="evidence" value="ECO:0007669"/>
    <property type="project" value="InterPro"/>
</dbReference>
<evidence type="ECO:0000259" key="19">
    <source>
        <dbReference type="PROSITE" id="PS51194"/>
    </source>
</evidence>
<dbReference type="PROSITE" id="PS50014">
    <property type="entry name" value="BROMODOMAIN_2"/>
    <property type="match status" value="1"/>
</dbReference>
<keyword evidence="6" id="KW-0832">Ubl conjugation</keyword>
<keyword evidence="7" id="KW-0524">Neurogenesis</keyword>
<feature type="compositionally biased region" description="Low complexity" evidence="16">
    <location>
        <begin position="224"/>
        <end position="238"/>
    </location>
</feature>
<protein>
    <recommendedName>
        <fullName evidence="24">SWI/SNF related, matrix associated, actin dependent regulator of chromatin, subfamily a, member 2</fullName>
    </recommendedName>
</protein>
<dbReference type="SMART" id="SM00297">
    <property type="entry name" value="BROMO"/>
    <property type="match status" value="1"/>
</dbReference>
<feature type="domain" description="QLQ" evidence="21">
    <location>
        <begin position="181"/>
        <end position="216"/>
    </location>
</feature>
<evidence type="ECO:0000256" key="12">
    <source>
        <dbReference type="ARBA" id="ARBA00023163"/>
    </source>
</evidence>
<feature type="region of interest" description="Disordered" evidence="16">
    <location>
        <begin position="642"/>
        <end position="678"/>
    </location>
</feature>
<feature type="compositionally biased region" description="Basic and acidic residues" evidence="16">
    <location>
        <begin position="1307"/>
        <end position="1319"/>
    </location>
</feature>
<dbReference type="SMART" id="SM00592">
    <property type="entry name" value="BRK"/>
    <property type="match status" value="1"/>
</dbReference>
<dbReference type="Proteomes" id="UP000265040">
    <property type="component" value="Chromosome 9"/>
</dbReference>
<feature type="compositionally biased region" description="Basic residues" evidence="16">
    <location>
        <begin position="572"/>
        <end position="582"/>
    </location>
</feature>
<dbReference type="InterPro" id="IPR037259">
    <property type="entry name" value="BRK_sf"/>
</dbReference>
<organism evidence="22 23">
    <name type="scientific">Anabas testudineus</name>
    <name type="common">Climbing perch</name>
    <name type="synonym">Anthias testudineus</name>
    <dbReference type="NCBI Taxonomy" id="64144"/>
    <lineage>
        <taxon>Eukaryota</taxon>
        <taxon>Metazoa</taxon>
        <taxon>Chordata</taxon>
        <taxon>Craniata</taxon>
        <taxon>Vertebrata</taxon>
        <taxon>Euteleostomi</taxon>
        <taxon>Actinopterygii</taxon>
        <taxon>Neopterygii</taxon>
        <taxon>Teleostei</taxon>
        <taxon>Neoteleostei</taxon>
        <taxon>Acanthomorphata</taxon>
        <taxon>Anabantaria</taxon>
        <taxon>Anabantiformes</taxon>
        <taxon>Anabantoidei</taxon>
        <taxon>Anabantidae</taxon>
        <taxon>Anabas</taxon>
    </lineage>
</organism>
<dbReference type="Gene3D" id="3.40.50.10810">
    <property type="entry name" value="Tandem AAA-ATPase domain"/>
    <property type="match status" value="1"/>
</dbReference>
<dbReference type="InterPro" id="IPR029295">
    <property type="entry name" value="SnAC"/>
</dbReference>
<dbReference type="FunFam" id="1.20.5.170:FF:000089">
    <property type="entry name" value="Putative global transcription activator SNF2L2"/>
    <property type="match status" value="1"/>
</dbReference>
<dbReference type="GO" id="GO:0005524">
    <property type="term" value="F:ATP binding"/>
    <property type="evidence" value="ECO:0007669"/>
    <property type="project" value="InterPro"/>
</dbReference>
<evidence type="ECO:0000259" key="17">
    <source>
        <dbReference type="PROSITE" id="PS50014"/>
    </source>
</evidence>
<dbReference type="InterPro" id="IPR006576">
    <property type="entry name" value="BRK_domain"/>
</dbReference>
<proteinExistence type="inferred from homology"/>
<dbReference type="Pfam" id="PF14619">
    <property type="entry name" value="SnAC"/>
    <property type="match status" value="1"/>
</dbReference>
<dbReference type="Gene3D" id="3.40.5.120">
    <property type="match status" value="1"/>
</dbReference>
<evidence type="ECO:0000256" key="13">
    <source>
        <dbReference type="ARBA" id="ARBA00023242"/>
    </source>
</evidence>
<keyword evidence="8" id="KW-0007">Acetylation</keyword>
<evidence type="ECO:0000256" key="6">
    <source>
        <dbReference type="ARBA" id="ARBA00022843"/>
    </source>
</evidence>
<dbReference type="Pfam" id="PF07529">
    <property type="entry name" value="HSA"/>
    <property type="match status" value="1"/>
</dbReference>
<dbReference type="SMART" id="SM00490">
    <property type="entry name" value="HELICc"/>
    <property type="match status" value="1"/>
</dbReference>
<dbReference type="InterPro" id="IPR027417">
    <property type="entry name" value="P-loop_NTPase"/>
</dbReference>
<evidence type="ECO:0000313" key="23">
    <source>
        <dbReference type="Proteomes" id="UP000265040"/>
    </source>
</evidence>
<gene>
    <name evidence="22" type="primary">SMARCA2</name>
</gene>
<dbReference type="InterPro" id="IPR038718">
    <property type="entry name" value="SNF2-like_sf"/>
</dbReference>
<dbReference type="PROSITE" id="PS51192">
    <property type="entry name" value="HELICASE_ATP_BIND_1"/>
    <property type="match status" value="1"/>
</dbReference>
<feature type="domain" description="Helicase ATP-binding" evidence="18">
    <location>
        <begin position="718"/>
        <end position="883"/>
    </location>
</feature>
<dbReference type="GO" id="GO:0006338">
    <property type="term" value="P:chromatin remodeling"/>
    <property type="evidence" value="ECO:0007669"/>
    <property type="project" value="UniProtKB-ARBA"/>
</dbReference>
<keyword evidence="11" id="KW-0010">Activator</keyword>
<reference evidence="22" key="3">
    <citation type="submission" date="2025-09" db="UniProtKB">
        <authorList>
            <consortium name="Ensembl"/>
        </authorList>
    </citation>
    <scope>IDENTIFICATION</scope>
</reference>
<feature type="compositionally biased region" description="Low complexity" evidence="16">
    <location>
        <begin position="309"/>
        <end position="324"/>
    </location>
</feature>
<dbReference type="Pfam" id="PF00176">
    <property type="entry name" value="SNF2-rel_dom"/>
    <property type="match status" value="1"/>
</dbReference>
<evidence type="ECO:0000256" key="10">
    <source>
        <dbReference type="ARBA" id="ARBA00023117"/>
    </source>
</evidence>
<dbReference type="FunFam" id="1.20.920.10:FF:000004">
    <property type="entry name" value="probable global transcription activator SNF2L2 isoform X1"/>
    <property type="match status" value="1"/>
</dbReference>
<evidence type="ECO:0000256" key="5">
    <source>
        <dbReference type="ARBA" id="ARBA00022801"/>
    </source>
</evidence>
<evidence type="ECO:0000259" key="21">
    <source>
        <dbReference type="PROSITE" id="PS51666"/>
    </source>
</evidence>
<dbReference type="SUPFAM" id="SSF160481">
    <property type="entry name" value="BRK domain-like"/>
    <property type="match status" value="1"/>
</dbReference>
<evidence type="ECO:0000313" key="22">
    <source>
        <dbReference type="Ensembl" id="ENSATEP00000063598.1"/>
    </source>
</evidence>
<comment type="similarity">
    <text evidence="2">Belongs to the SNF2/RAD54 helicase family.</text>
</comment>
<dbReference type="InterPro" id="IPR000330">
    <property type="entry name" value="SNF2_N"/>
</dbReference>
<evidence type="ECO:0000256" key="9">
    <source>
        <dbReference type="ARBA" id="ARBA00023015"/>
    </source>
</evidence>
<comment type="catalytic activity">
    <reaction evidence="14">
        <text>ATP + H2O = ADP + phosphate + H(+)</text>
        <dbReference type="Rhea" id="RHEA:13065"/>
        <dbReference type="ChEBI" id="CHEBI:15377"/>
        <dbReference type="ChEBI" id="CHEBI:15378"/>
        <dbReference type="ChEBI" id="CHEBI:30616"/>
        <dbReference type="ChEBI" id="CHEBI:43474"/>
        <dbReference type="ChEBI" id="CHEBI:456216"/>
    </reaction>
    <physiologicalReaction direction="left-to-right" evidence="14">
        <dbReference type="Rhea" id="RHEA:13066"/>
    </physiologicalReaction>
</comment>
<dbReference type="Pfam" id="PF08880">
    <property type="entry name" value="QLQ"/>
    <property type="match status" value="1"/>
</dbReference>
<feature type="region of interest" description="Disordered" evidence="16">
    <location>
        <begin position="1"/>
        <end position="82"/>
    </location>
</feature>
<feature type="region of interest" description="Disordered" evidence="16">
    <location>
        <begin position="1298"/>
        <end position="1342"/>
    </location>
</feature>
<dbReference type="PROSITE" id="PS51204">
    <property type="entry name" value="HSA"/>
    <property type="match status" value="1"/>
</dbReference>
<comment type="subcellular location">
    <subcellularLocation>
        <location evidence="1">Nucleus</location>
    </subcellularLocation>
</comment>
<evidence type="ECO:0000256" key="8">
    <source>
        <dbReference type="ARBA" id="ARBA00022990"/>
    </source>
</evidence>
<dbReference type="Ensembl" id="ENSATET00000039116.2">
    <property type="protein sequence ID" value="ENSATEP00000063598.1"/>
    <property type="gene ID" value="ENSATEG00000006916.3"/>
</dbReference>
<feature type="compositionally biased region" description="Low complexity" evidence="16">
    <location>
        <begin position="8"/>
        <end position="26"/>
    </location>
</feature>
<evidence type="ECO:0000256" key="1">
    <source>
        <dbReference type="ARBA" id="ARBA00004123"/>
    </source>
</evidence>
<feature type="region of interest" description="Disordered" evidence="16">
    <location>
        <begin position="130"/>
        <end position="154"/>
    </location>
</feature>
<dbReference type="InterPro" id="IPR049730">
    <property type="entry name" value="SNF2/RAD54-like_C"/>
</dbReference>
<dbReference type="PANTHER" id="PTHR10799">
    <property type="entry name" value="SNF2/RAD54 HELICASE FAMILY"/>
    <property type="match status" value="1"/>
</dbReference>
<keyword evidence="13" id="KW-0539">Nucleus</keyword>
<feature type="domain" description="Bromo" evidence="17">
    <location>
        <begin position="1358"/>
        <end position="1428"/>
    </location>
</feature>
<feature type="compositionally biased region" description="Pro residues" evidence="16">
    <location>
        <begin position="27"/>
        <end position="37"/>
    </location>
</feature>
<keyword evidence="4" id="KW-0597">Phosphoprotein</keyword>
<dbReference type="FunFam" id="3.40.50.10810:FF:000008">
    <property type="entry name" value="Chromatin structure-remodeling complex subunit snf21"/>
    <property type="match status" value="1"/>
</dbReference>
<feature type="compositionally biased region" description="Polar residues" evidence="16">
    <location>
        <begin position="284"/>
        <end position="295"/>
    </location>
</feature>
<evidence type="ECO:0000259" key="18">
    <source>
        <dbReference type="PROSITE" id="PS51192"/>
    </source>
</evidence>
<feature type="region of interest" description="Disordered" evidence="16">
    <location>
        <begin position="220"/>
        <end position="337"/>
    </location>
</feature>
<accession>A0A7N6BNG6</accession>
<dbReference type="InterPro" id="IPR001487">
    <property type="entry name" value="Bromodomain"/>
</dbReference>
<dbReference type="Pfam" id="PF00439">
    <property type="entry name" value="Bromodomain"/>
    <property type="match status" value="1"/>
</dbReference>
<dbReference type="Gene3D" id="3.40.50.300">
    <property type="entry name" value="P-loop containing nucleotide triphosphate hydrolases"/>
    <property type="match status" value="1"/>
</dbReference>
<feature type="domain" description="Helicase C-terminal" evidence="19">
    <location>
        <begin position="1035"/>
        <end position="1197"/>
    </location>
</feature>
<keyword evidence="10 15" id="KW-0103">Bromodomain</keyword>
<dbReference type="Pfam" id="PF00271">
    <property type="entry name" value="Helicase_C"/>
    <property type="match status" value="1"/>
</dbReference>
<evidence type="ECO:0000256" key="4">
    <source>
        <dbReference type="ARBA" id="ARBA00022553"/>
    </source>
</evidence>
<keyword evidence="5" id="KW-0378">Hydrolase</keyword>
<dbReference type="PROSITE" id="PS00633">
    <property type="entry name" value="BROMODOMAIN_1"/>
    <property type="match status" value="1"/>
</dbReference>
<dbReference type="GO" id="GO:0005654">
    <property type="term" value="C:nucleoplasm"/>
    <property type="evidence" value="ECO:0007669"/>
    <property type="project" value="UniProtKB-ARBA"/>
</dbReference>
<dbReference type="Gene3D" id="1.20.5.170">
    <property type="match status" value="1"/>
</dbReference>
<name>A0A7N6BNG6_ANATE</name>
<feature type="compositionally biased region" description="Low complexity" evidence="16">
    <location>
        <begin position="38"/>
        <end position="47"/>
    </location>
</feature>
<dbReference type="GO" id="GO:0016787">
    <property type="term" value="F:hydrolase activity"/>
    <property type="evidence" value="ECO:0007669"/>
    <property type="project" value="UniProtKB-KW"/>
</dbReference>
<dbReference type="CDD" id="cd18793">
    <property type="entry name" value="SF2_C_SNF"/>
    <property type="match status" value="1"/>
</dbReference>
<evidence type="ECO:0000256" key="16">
    <source>
        <dbReference type="SAM" id="MobiDB-lite"/>
    </source>
</evidence>
<dbReference type="SMART" id="SM00487">
    <property type="entry name" value="DEXDc"/>
    <property type="match status" value="1"/>
</dbReference>
<dbReference type="GeneTree" id="ENSGT00940000154821"/>
<dbReference type="PROSITE" id="PS51194">
    <property type="entry name" value="HELICASE_CTER"/>
    <property type="match status" value="1"/>
</dbReference>
<feature type="compositionally biased region" description="Low complexity" evidence="16">
    <location>
        <begin position="59"/>
        <end position="74"/>
    </location>
</feature>
<dbReference type="PROSITE" id="PS51666">
    <property type="entry name" value="QLQ"/>
    <property type="match status" value="1"/>
</dbReference>
<dbReference type="Pfam" id="PF07533">
    <property type="entry name" value="BRK"/>
    <property type="match status" value="1"/>
</dbReference>
<keyword evidence="9" id="KW-0805">Transcription regulation</keyword>
<dbReference type="SMART" id="SM00951">
    <property type="entry name" value="QLQ"/>
    <property type="match status" value="1"/>
</dbReference>
<dbReference type="GO" id="GO:0016514">
    <property type="term" value="C:SWI/SNF complex"/>
    <property type="evidence" value="ECO:0007669"/>
    <property type="project" value="UniProtKB-ARBA"/>
</dbReference>
<evidence type="ECO:0000256" key="3">
    <source>
        <dbReference type="ARBA" id="ARBA00022499"/>
    </source>
</evidence>
<dbReference type="FunFam" id="3.40.5.120:FF:000001">
    <property type="entry name" value="probable global transcription activator SNF2L2 isoform X1"/>
    <property type="match status" value="1"/>
</dbReference>
<dbReference type="SUPFAM" id="SSF47370">
    <property type="entry name" value="Bromodomain"/>
    <property type="match status" value="1"/>
</dbReference>
<dbReference type="GO" id="GO:0042393">
    <property type="term" value="F:histone binding"/>
    <property type="evidence" value="ECO:0007669"/>
    <property type="project" value="InterPro"/>
</dbReference>
<keyword evidence="3" id="KW-1017">Isopeptide bond</keyword>
<dbReference type="SUPFAM" id="SSF52540">
    <property type="entry name" value="P-loop containing nucleoside triphosphate hydrolases"/>
    <property type="match status" value="2"/>
</dbReference>
<dbReference type="InterPro" id="IPR036427">
    <property type="entry name" value="Bromodomain-like_sf"/>
</dbReference>
<dbReference type="CDD" id="cd17996">
    <property type="entry name" value="DEXHc_SMARCA2_SMARCA4"/>
    <property type="match status" value="1"/>
</dbReference>
<evidence type="ECO:0000259" key="20">
    <source>
        <dbReference type="PROSITE" id="PS51204"/>
    </source>
</evidence>
<dbReference type="InterPro" id="IPR014978">
    <property type="entry name" value="Gln-Leu-Gln_QLQ"/>
</dbReference>
<evidence type="ECO:0000256" key="14">
    <source>
        <dbReference type="ARBA" id="ARBA00048778"/>
    </source>
</evidence>
<dbReference type="InterPro" id="IPR014012">
    <property type="entry name" value="HSA_dom"/>
</dbReference>
<feature type="domain" description="HSA" evidence="20">
    <location>
        <begin position="453"/>
        <end position="525"/>
    </location>
</feature>
<reference evidence="22" key="1">
    <citation type="submission" date="2021-04" db="EMBL/GenBank/DDBJ databases">
        <authorList>
            <consortium name="Wellcome Sanger Institute Data Sharing"/>
        </authorList>
    </citation>
    <scope>NUCLEOTIDE SEQUENCE [LARGE SCALE GENOMIC DNA]</scope>
</reference>
<evidence type="ECO:0008006" key="24">
    <source>
        <dbReference type="Google" id="ProtNLM"/>
    </source>
</evidence>
<evidence type="ECO:0000256" key="15">
    <source>
        <dbReference type="PROSITE-ProRule" id="PRU00035"/>
    </source>
</evidence>
<evidence type="ECO:0000256" key="11">
    <source>
        <dbReference type="ARBA" id="ARBA00023159"/>
    </source>
</evidence>
<dbReference type="InterPro" id="IPR001650">
    <property type="entry name" value="Helicase_C-like"/>
</dbReference>
<feature type="compositionally biased region" description="Basic and acidic residues" evidence="16">
    <location>
        <begin position="439"/>
        <end position="459"/>
    </location>
</feature>
<sequence>MSTPSDTSGGMSHPGPSPGAGLSPGPILGPSPGPDPSPGSVHSMMGPSPGPGTPNAPHGMQGQGQSDYSQDSMYPMHKPMDGMNDKTMADALHYGHIKGVGMRSLHSGMGPPQSPMDQHSQGYMSPHPSPMGVHEHASSPMSGGGGAGGPTPPHIPPSQSGPMMPMDPQGGMSNMGRGPSAFSPVQLQQLRAQILAYKILGRGQPLPENLQLAVQGKRSLPTLQQQQPQQQQQQQQQQGPGTSMPMAPMGGPQSSPCPTPVMQGHSQSAGPKPWSDGEYCVGQGSENQASAQKHLTPTPSGRPSPAPPQAAAAPSGPMPGSSATPQPPGQQVSPMLQMQQKQNRITPVQKPQGLDPVGILQEREYRLQARIAHRIQELESLPGSLPPDLRTKATVELKALRLLNFQRQLRQDVVACMRRDTTLETALNSKAYRRSKRQTLREARMTEKLEKQQKLEQEKKRRQKHQEYLNSILQHAKDFKEYHRSVSGKIQKLTRAIATWHTNTEREQKKETERIEKERMRRLMAEDEEGYRKLIDQKKDKRLAYLLQQTDEYVANLTTLVYEHKAAQAAKEKKRRRKRKKKVDGDGEGTSAIGPDGEPMDESSQMSELPVKVIQTETGKVLQGTDAPKSSQLEAWLEMNPGYEVAPRSDSEESGSEFEEEVTKQDVDDEYSVPTGQTSSQSYYGVAHAVIERVEKQSSLLINGMLKQYQIQGLEWMVSLYNNNLNGILADEMGLGKTIQTIALITYLMEHKRLNGPYLIIVPLSTLSNWVYELDKWAPSVVKIAYKGTPALRRGLVPQLRSGKFNVLLTTYEYIIKDKHILAKIRWKYMIVDEGHRMKNHHCKLTQVLNTHYVAPRRLLLTGTPLQNKLPELWALLNFLLPTIFKSCSTFEQWFNAPFAMTGERVDLNEEETILIIRRLHKVLRPFLLRRLKKEVESQLPEKVEYVIKCDMSAIQKVLYRHMQKGILLTDGSEKDKKGKGGAKTLMNTIMQLKKICNHPYMFQHIEESFAEHLGYPNGIINGPDLYRASGKFELLDRILPKLQATNHRVLLFCQMTSLMTIMEDYFSYRNFQYLRLDGTTKSEDRAALLKKFNEEGSQYFIFLLSTRAGGLGLNLQAADTVVIFDSDWNPHQDLQAQDRAHRIGQQNEVRVLRLCTVNSVEEKILAAAKYKLNVDQKVIQAGMFDQKSSSHERRAFLQAILEHEEQNEVSWFSFFYSDARNPKRKPRLMEEDELPSWIIKDDAEVERLTYEEEEEKMFGRGSRCRRDVDYSDTLTEKQWLRAIEDGNLEEMEEEIRLKKRKRKRRQDKESSSRDDGGSKAKKRRGRPPAEKLSPNPPRLTKQMNTIIDTVINYRDGSGRQLSEVFVQLPSRKELPEYYELIRKPVDFKKIKERVRNHKYRNVGDLEKDVMLLCHNAQTFNLEGSQVRNLVWNLTFSFLFIFLAFVDGKIVENKEGKYSVFKNICVHVD</sequence>
<evidence type="ECO:0000256" key="7">
    <source>
        <dbReference type="ARBA" id="ARBA00022902"/>
    </source>
</evidence>
<feature type="region of interest" description="Disordered" evidence="16">
    <location>
        <begin position="435"/>
        <end position="463"/>
    </location>
</feature>
<dbReference type="SMART" id="SM00573">
    <property type="entry name" value="HSA"/>
    <property type="match status" value="1"/>
</dbReference>
<dbReference type="InterPro" id="IPR018359">
    <property type="entry name" value="Bromodomain_CS"/>
</dbReference>
<feature type="region of interest" description="Disordered" evidence="16">
    <location>
        <begin position="569"/>
        <end position="607"/>
    </location>
</feature>
<dbReference type="FunFam" id="3.40.50.300:FF:000116">
    <property type="entry name" value="probable global transcription activator SNF2L2 isoform X1"/>
    <property type="match status" value="1"/>
</dbReference>
<reference evidence="22" key="2">
    <citation type="submission" date="2025-08" db="UniProtKB">
        <authorList>
            <consortium name="Ensembl"/>
        </authorList>
    </citation>
    <scope>IDENTIFICATION</scope>
</reference>